<evidence type="ECO:0000313" key="2">
    <source>
        <dbReference type="Proteomes" id="UP000245263"/>
    </source>
</evidence>
<reference evidence="1 2" key="1">
    <citation type="submission" date="2021-08" db="EMBL/GenBank/DDBJ databases">
        <title>Complete genome sequence of Leptospira kobayashii strain E30.</title>
        <authorList>
            <person name="Nakao R."/>
            <person name="Nakamura S."/>
            <person name="Masuzawa T."/>
            <person name="Koizumi N."/>
        </authorList>
    </citation>
    <scope>NUCLEOTIDE SEQUENCE [LARGE SCALE GENOMIC DNA]</scope>
    <source>
        <strain evidence="1 2">E30</strain>
    </source>
</reference>
<keyword evidence="2" id="KW-1185">Reference proteome</keyword>
<evidence type="ECO:0000313" key="1">
    <source>
        <dbReference type="EMBL" id="BDA77532.1"/>
    </source>
</evidence>
<gene>
    <name evidence="1" type="ORF">LPTSP3_g04620</name>
</gene>
<evidence type="ECO:0008006" key="3">
    <source>
        <dbReference type="Google" id="ProtNLM"/>
    </source>
</evidence>
<name>A0ABN6KDZ4_9LEPT</name>
<dbReference type="EMBL" id="AP025028">
    <property type="protein sequence ID" value="BDA77532.1"/>
    <property type="molecule type" value="Genomic_DNA"/>
</dbReference>
<dbReference type="InterPro" id="IPR035242">
    <property type="entry name" value="DUF5329"/>
</dbReference>
<dbReference type="Pfam" id="PF17263">
    <property type="entry name" value="DUF5329"/>
    <property type="match status" value="1"/>
</dbReference>
<protein>
    <recommendedName>
        <fullName evidence="3">Lipoprotein</fullName>
    </recommendedName>
</protein>
<dbReference type="Proteomes" id="UP000245263">
    <property type="component" value="Chromosome 1"/>
</dbReference>
<organism evidence="1 2">
    <name type="scientific">Leptospira kobayashii</name>
    <dbReference type="NCBI Taxonomy" id="1917830"/>
    <lineage>
        <taxon>Bacteria</taxon>
        <taxon>Pseudomonadati</taxon>
        <taxon>Spirochaetota</taxon>
        <taxon>Spirochaetia</taxon>
        <taxon>Leptospirales</taxon>
        <taxon>Leptospiraceae</taxon>
        <taxon>Leptospira</taxon>
    </lineage>
</organism>
<sequence length="123" mass="13917">MVLLFLSFSINLSAECRNPLTEEQKIESLILSVQKLDGVFIRNGEEHGAKEAAEHLRYKLNSAKKSIFAPDPKDWTAKLFIEKVASKSFLSGEVYKIKLKDGKTVTSQSWLEVELKKINDSCK</sequence>
<accession>A0ABN6KDZ4</accession>
<proteinExistence type="predicted"/>